<keyword evidence="11" id="KW-1185">Reference proteome</keyword>
<evidence type="ECO:0000256" key="6">
    <source>
        <dbReference type="HAMAP-Rule" id="MF_01930"/>
    </source>
</evidence>
<evidence type="ECO:0000256" key="4">
    <source>
        <dbReference type="ARBA" id="ARBA00038440"/>
    </source>
</evidence>
<feature type="binding site" evidence="6">
    <location>
        <begin position="15"/>
        <end position="17"/>
    </location>
    <ligand>
        <name>N(1)-(5-phospho-beta-D-ribosyl)glycinamide</name>
        <dbReference type="ChEBI" id="CHEBI:143788"/>
    </ligand>
</feature>
<feature type="binding site" evidence="6">
    <location>
        <position position="110"/>
    </location>
    <ligand>
        <name>(6R)-10-formyltetrahydrofolate</name>
        <dbReference type="ChEBI" id="CHEBI:195366"/>
    </ligand>
</feature>
<evidence type="ECO:0000256" key="5">
    <source>
        <dbReference type="ARBA" id="ARBA00047664"/>
    </source>
</evidence>
<feature type="site" description="Raises pKa of active site His" evidence="6">
    <location>
        <position position="148"/>
    </location>
</feature>
<name>A0A1N6MZ80_9GAMM</name>
<dbReference type="InterPro" id="IPR004607">
    <property type="entry name" value="GART"/>
</dbReference>
<comment type="pathway">
    <text evidence="1 6">Purine metabolism; IMP biosynthesis via de novo pathway; N(2)-formyl-N(1)-(5-phospho-D-ribosyl)glycinamide from N(1)-(5-phospho-D-ribosyl)glycinamide (10-formyl THF route): step 1/1.</text>
</comment>
<reference evidence="9" key="2">
    <citation type="submission" date="2016-12" db="EMBL/GenBank/DDBJ databases">
        <authorList>
            <person name="Song W.-J."/>
            <person name="Kurnit D.M."/>
        </authorList>
    </citation>
    <scope>NUCLEOTIDE SEQUENCE [LARGE SCALE GENOMIC DNA]</scope>
    <source>
        <strain evidence="9">HGB1681</strain>
    </source>
</reference>
<comment type="function">
    <text evidence="6">Catalyzes the transfer of a formyl group from 10-formyltetrahydrofolate to 5-phospho-ribosyl-glycinamide (GAR), producing 5-phospho-ribosyl-N-formylglycinamide (FGAR) and tetrahydrofolate.</text>
</comment>
<gene>
    <name evidence="6 9" type="primary">purN</name>
    <name evidence="8" type="ORF">Xinn_03450</name>
    <name evidence="9" type="ORF">XIS1_500014</name>
</gene>
<dbReference type="Proteomes" id="UP000196435">
    <property type="component" value="Unassembled WGS sequence"/>
</dbReference>
<dbReference type="InterPro" id="IPR002376">
    <property type="entry name" value="Formyl_transf_N"/>
</dbReference>
<dbReference type="InterPro" id="IPR001555">
    <property type="entry name" value="GART_AS"/>
</dbReference>
<dbReference type="Proteomes" id="UP000224871">
    <property type="component" value="Unassembled WGS sequence"/>
</dbReference>
<dbReference type="InterPro" id="IPR036477">
    <property type="entry name" value="Formyl_transf_N_sf"/>
</dbReference>
<proteinExistence type="inferred from homology"/>
<evidence type="ECO:0000313" key="8">
    <source>
        <dbReference type="EMBL" id="PHM30196.1"/>
    </source>
</evidence>
<dbReference type="GO" id="GO:0005829">
    <property type="term" value="C:cytosol"/>
    <property type="evidence" value="ECO:0007669"/>
    <property type="project" value="TreeGrafter"/>
</dbReference>
<dbReference type="PANTHER" id="PTHR43369:SF2">
    <property type="entry name" value="PHOSPHORIBOSYLGLYCINAMIDE FORMYLTRANSFERASE"/>
    <property type="match status" value="1"/>
</dbReference>
<feature type="binding site" evidence="6">
    <location>
        <position position="68"/>
    </location>
    <ligand>
        <name>(6R)-10-formyltetrahydrofolate</name>
        <dbReference type="ChEBI" id="CHEBI:195366"/>
    </ligand>
</feature>
<dbReference type="Pfam" id="PF00551">
    <property type="entry name" value="Formyl_trans_N"/>
    <property type="match status" value="1"/>
</dbReference>
<dbReference type="SUPFAM" id="SSF53328">
    <property type="entry name" value="Formyltransferase"/>
    <property type="match status" value="1"/>
</dbReference>
<evidence type="ECO:0000313" key="11">
    <source>
        <dbReference type="Proteomes" id="UP000224871"/>
    </source>
</evidence>
<evidence type="ECO:0000313" key="10">
    <source>
        <dbReference type="Proteomes" id="UP000196435"/>
    </source>
</evidence>
<evidence type="ECO:0000256" key="3">
    <source>
        <dbReference type="ARBA" id="ARBA00022755"/>
    </source>
</evidence>
<reference evidence="10" key="1">
    <citation type="submission" date="2016-12" db="EMBL/GenBank/DDBJ databases">
        <authorList>
            <person name="Gaudriault S."/>
        </authorList>
    </citation>
    <scope>NUCLEOTIDE SEQUENCE [LARGE SCALE GENOMIC DNA]</scope>
    <source>
        <strain evidence="10">HGB1681 (deposited as PTA-6826 in the American Type Culture Collection)</strain>
    </source>
</reference>
<evidence type="ECO:0000313" key="9">
    <source>
        <dbReference type="EMBL" id="SIP74059.1"/>
    </source>
</evidence>
<dbReference type="FunFam" id="3.40.50.170:FF:000005">
    <property type="entry name" value="Phosphoribosylglycinamide formyltransferase"/>
    <property type="match status" value="1"/>
</dbReference>
<dbReference type="NCBIfam" id="TIGR00639">
    <property type="entry name" value="PurN"/>
    <property type="match status" value="1"/>
</dbReference>
<dbReference type="AlphaFoldDB" id="A0A1N6MZ80"/>
<evidence type="ECO:0000256" key="1">
    <source>
        <dbReference type="ARBA" id="ARBA00005054"/>
    </source>
</evidence>
<keyword evidence="3 6" id="KW-0658">Purine biosynthesis</keyword>
<protein>
    <recommendedName>
        <fullName evidence="6">Phosphoribosylglycinamide formyltransferase</fullName>
        <ecNumber evidence="6">2.1.2.2</ecNumber>
    </recommendedName>
    <alternativeName>
        <fullName evidence="6">5'-phosphoribosylglycinamide transformylase</fullName>
    </alternativeName>
    <alternativeName>
        <fullName evidence="6">GAR transformylase</fullName>
        <shortName evidence="6">GART</shortName>
    </alternativeName>
</protein>
<dbReference type="EMBL" id="FTLG01000193">
    <property type="protein sequence ID" value="SIP74059.1"/>
    <property type="molecule type" value="Genomic_DNA"/>
</dbReference>
<dbReference type="GO" id="GO:0006189">
    <property type="term" value="P:'de novo' IMP biosynthetic process"/>
    <property type="evidence" value="ECO:0007669"/>
    <property type="project" value="UniProtKB-UniRule"/>
</dbReference>
<dbReference type="EMBL" id="NIBU01000064">
    <property type="protein sequence ID" value="PHM30196.1"/>
    <property type="molecule type" value="Genomic_DNA"/>
</dbReference>
<dbReference type="Gene3D" id="3.40.50.170">
    <property type="entry name" value="Formyl transferase, N-terminal domain"/>
    <property type="match status" value="1"/>
</dbReference>
<feature type="domain" description="Formyl transferase N-terminal" evidence="7">
    <location>
        <begin position="5"/>
        <end position="185"/>
    </location>
</feature>
<reference evidence="8 11" key="3">
    <citation type="journal article" date="2017" name="Nat. Microbiol.">
        <title>Natural product diversity associated with the nematode symbionts Photorhabdus and Xenorhabdus.</title>
        <authorList>
            <person name="Tobias N.J."/>
            <person name="Wolff H."/>
            <person name="Djahanschiri B."/>
            <person name="Grundmann F."/>
            <person name="Kronenwerth M."/>
            <person name="Shi Y.M."/>
            <person name="Simonyi S."/>
            <person name="Grun P."/>
            <person name="Shapiro-Ilan D."/>
            <person name="Pidot S.J."/>
            <person name="Stinear T.P."/>
            <person name="Ebersberger I."/>
            <person name="Bode H.B."/>
        </authorList>
    </citation>
    <scope>NUCLEOTIDE SEQUENCE [LARGE SCALE GENOMIC DNA]</scope>
    <source>
        <strain evidence="8 11">DSM 16336</strain>
    </source>
</reference>
<comment type="catalytic activity">
    <reaction evidence="5 6">
        <text>N(1)-(5-phospho-beta-D-ribosyl)glycinamide + (6R)-10-formyltetrahydrofolate = N(2)-formyl-N(1)-(5-phospho-beta-D-ribosyl)glycinamide + (6S)-5,6,7,8-tetrahydrofolate + H(+)</text>
        <dbReference type="Rhea" id="RHEA:15053"/>
        <dbReference type="ChEBI" id="CHEBI:15378"/>
        <dbReference type="ChEBI" id="CHEBI:57453"/>
        <dbReference type="ChEBI" id="CHEBI:143788"/>
        <dbReference type="ChEBI" id="CHEBI:147286"/>
        <dbReference type="ChEBI" id="CHEBI:195366"/>
        <dbReference type="EC" id="2.1.2.2"/>
    </reaction>
</comment>
<dbReference type="CDD" id="cd08645">
    <property type="entry name" value="FMT_core_GART"/>
    <property type="match status" value="1"/>
</dbReference>
<dbReference type="GO" id="GO:0004644">
    <property type="term" value="F:phosphoribosylglycinamide formyltransferase activity"/>
    <property type="evidence" value="ECO:0007669"/>
    <property type="project" value="UniProtKB-UniRule"/>
</dbReference>
<dbReference type="UniPathway" id="UPA00074">
    <property type="reaction ID" value="UER00126"/>
</dbReference>
<dbReference type="HAMAP" id="MF_01930">
    <property type="entry name" value="PurN"/>
    <property type="match status" value="1"/>
</dbReference>
<dbReference type="PROSITE" id="PS00373">
    <property type="entry name" value="GART"/>
    <property type="match status" value="1"/>
</dbReference>
<feature type="binding site" evidence="6">
    <location>
        <begin position="93"/>
        <end position="96"/>
    </location>
    <ligand>
        <name>(6R)-10-formyltetrahydrofolate</name>
        <dbReference type="ChEBI" id="CHEBI:195366"/>
    </ligand>
</feature>
<accession>A0A1N6MZ80</accession>
<organism evidence="9 10">
    <name type="scientific">Xenorhabdus innexi</name>
    <dbReference type="NCBI Taxonomy" id="290109"/>
    <lineage>
        <taxon>Bacteria</taxon>
        <taxon>Pseudomonadati</taxon>
        <taxon>Pseudomonadota</taxon>
        <taxon>Gammaproteobacteria</taxon>
        <taxon>Enterobacterales</taxon>
        <taxon>Morganellaceae</taxon>
        <taxon>Xenorhabdus</taxon>
    </lineage>
</organism>
<keyword evidence="2 6" id="KW-0808">Transferase</keyword>
<sequence>MKTMKKIAVLISGNGSNLQSIIDACQQNRINGQICAVFSNNADAYGLQRAEESNIPTHSLDPKEYTDRTDYDSALLTAIDQYQPDLVVLAGYMRILSSGFVRHYRGRLLNIHPSLLPKYPGLHTHRKAIENGDQEHGTSVHFVTEELDGGPVILQAKVPIFAEDTEEEVIRRVQTQEHNIYPLVIGWFLDGRLSMGNNTAILDGKVLFPQGYASD</sequence>
<feature type="active site" description="Proton donor" evidence="6">
    <location>
        <position position="112"/>
    </location>
</feature>
<dbReference type="EC" id="2.1.2.2" evidence="6"/>
<evidence type="ECO:0000256" key="2">
    <source>
        <dbReference type="ARBA" id="ARBA00022679"/>
    </source>
</evidence>
<evidence type="ECO:0000259" key="7">
    <source>
        <dbReference type="Pfam" id="PF00551"/>
    </source>
</evidence>
<dbReference type="PANTHER" id="PTHR43369">
    <property type="entry name" value="PHOSPHORIBOSYLGLYCINAMIDE FORMYLTRANSFERASE"/>
    <property type="match status" value="1"/>
</dbReference>
<comment type="similarity">
    <text evidence="4 6">Belongs to the GART family.</text>
</comment>